<gene>
    <name evidence="1" type="ORF">DHETER_LOCUS3267</name>
</gene>
<name>A0ACA9L270_9GLOM</name>
<feature type="non-terminal residue" evidence="1">
    <location>
        <position position="299"/>
    </location>
</feature>
<evidence type="ECO:0000313" key="1">
    <source>
        <dbReference type="EMBL" id="CAG8506828.1"/>
    </source>
</evidence>
<comment type="caution">
    <text evidence="1">The sequence shown here is derived from an EMBL/GenBank/DDBJ whole genome shotgun (WGS) entry which is preliminary data.</text>
</comment>
<dbReference type="EMBL" id="CAJVPU010002737">
    <property type="protein sequence ID" value="CAG8506828.1"/>
    <property type="molecule type" value="Genomic_DNA"/>
</dbReference>
<sequence length="299" mass="34176">MKHKQKKLKTIPLQEKNLVNNAQNKELTSNKQVDMQDIQNSQDYSNQENYLIDDSISDIQLVDNTSQRTSNTKNNKLDEPSGLNSNSHQSQQTTSLLNKYFLNNYEDNDLSDSEDSESSESDGLSKTLSSSNYLRNNTFNLKTSGLFNNKSSITRSTHIEYSMDSTLNKILDIVLNNQNDIKVLLRLHGEMESTIRSQSDEIKKLKDLLSNSHKTEEASSRAQWAEKIKDKLFEVFQDKLNKIDSSASADTIKTFKDSANTKWCLRKLNNPINDKVFAIAICLYILDPKYEGMKLDPEK</sequence>
<keyword evidence="2" id="KW-1185">Reference proteome</keyword>
<organism evidence="1 2">
    <name type="scientific">Dentiscutata heterogama</name>
    <dbReference type="NCBI Taxonomy" id="1316150"/>
    <lineage>
        <taxon>Eukaryota</taxon>
        <taxon>Fungi</taxon>
        <taxon>Fungi incertae sedis</taxon>
        <taxon>Mucoromycota</taxon>
        <taxon>Glomeromycotina</taxon>
        <taxon>Glomeromycetes</taxon>
        <taxon>Diversisporales</taxon>
        <taxon>Gigasporaceae</taxon>
        <taxon>Dentiscutata</taxon>
    </lineage>
</organism>
<proteinExistence type="predicted"/>
<reference evidence="1" key="1">
    <citation type="submission" date="2021-06" db="EMBL/GenBank/DDBJ databases">
        <authorList>
            <person name="Kallberg Y."/>
            <person name="Tangrot J."/>
            <person name="Rosling A."/>
        </authorList>
    </citation>
    <scope>NUCLEOTIDE SEQUENCE</scope>
    <source>
        <strain evidence="1">IL203A</strain>
    </source>
</reference>
<accession>A0ACA9L270</accession>
<evidence type="ECO:0000313" key="2">
    <source>
        <dbReference type="Proteomes" id="UP000789702"/>
    </source>
</evidence>
<protein>
    <submittedName>
        <fullName evidence="1">4891_t:CDS:1</fullName>
    </submittedName>
</protein>
<dbReference type="Proteomes" id="UP000789702">
    <property type="component" value="Unassembled WGS sequence"/>
</dbReference>